<sequence length="94" mass="10692">MDSRARRMMMIMGTTALSIHELIKCRYIPTSDEEVLQNSDSSSEIEENHDLENITRKMIAPKGRKSDNVSLGDLPSCSYSTRNEMRRNGSQPKT</sequence>
<evidence type="ECO:0000313" key="3">
    <source>
        <dbReference type="Proteomes" id="UP001516400"/>
    </source>
</evidence>
<name>A0ABD2N3Q4_9CUCU</name>
<evidence type="ECO:0000256" key="1">
    <source>
        <dbReference type="SAM" id="MobiDB-lite"/>
    </source>
</evidence>
<comment type="caution">
    <text evidence="2">The sequence shown here is derived from an EMBL/GenBank/DDBJ whole genome shotgun (WGS) entry which is preliminary data.</text>
</comment>
<organism evidence="2 3">
    <name type="scientific">Cryptolaemus montrouzieri</name>
    <dbReference type="NCBI Taxonomy" id="559131"/>
    <lineage>
        <taxon>Eukaryota</taxon>
        <taxon>Metazoa</taxon>
        <taxon>Ecdysozoa</taxon>
        <taxon>Arthropoda</taxon>
        <taxon>Hexapoda</taxon>
        <taxon>Insecta</taxon>
        <taxon>Pterygota</taxon>
        <taxon>Neoptera</taxon>
        <taxon>Endopterygota</taxon>
        <taxon>Coleoptera</taxon>
        <taxon>Polyphaga</taxon>
        <taxon>Cucujiformia</taxon>
        <taxon>Coccinelloidea</taxon>
        <taxon>Coccinellidae</taxon>
        <taxon>Scymninae</taxon>
        <taxon>Scymnini</taxon>
        <taxon>Cryptolaemus</taxon>
    </lineage>
</organism>
<feature type="compositionally biased region" description="Polar residues" evidence="1">
    <location>
        <begin position="77"/>
        <end position="94"/>
    </location>
</feature>
<dbReference type="AlphaFoldDB" id="A0ABD2N3Q4"/>
<protein>
    <submittedName>
        <fullName evidence="2">Uncharacterized protein</fullName>
    </submittedName>
</protein>
<keyword evidence="3" id="KW-1185">Reference proteome</keyword>
<proteinExistence type="predicted"/>
<dbReference type="Proteomes" id="UP001516400">
    <property type="component" value="Unassembled WGS sequence"/>
</dbReference>
<feature type="compositionally biased region" description="Basic and acidic residues" evidence="1">
    <location>
        <begin position="46"/>
        <end position="55"/>
    </location>
</feature>
<evidence type="ECO:0000313" key="2">
    <source>
        <dbReference type="EMBL" id="KAL3273233.1"/>
    </source>
</evidence>
<accession>A0ABD2N3Q4</accession>
<feature type="region of interest" description="Disordered" evidence="1">
    <location>
        <begin position="35"/>
        <end position="94"/>
    </location>
</feature>
<gene>
    <name evidence="2" type="ORF">HHI36_014687</name>
</gene>
<reference evidence="2 3" key="1">
    <citation type="journal article" date="2021" name="BMC Biol.">
        <title>Horizontally acquired antibacterial genes associated with adaptive radiation of ladybird beetles.</title>
        <authorList>
            <person name="Li H.S."/>
            <person name="Tang X.F."/>
            <person name="Huang Y.H."/>
            <person name="Xu Z.Y."/>
            <person name="Chen M.L."/>
            <person name="Du X.Y."/>
            <person name="Qiu B.Y."/>
            <person name="Chen P.T."/>
            <person name="Zhang W."/>
            <person name="Slipinski A."/>
            <person name="Escalona H.E."/>
            <person name="Waterhouse R.M."/>
            <person name="Zwick A."/>
            <person name="Pang H."/>
        </authorList>
    </citation>
    <scope>NUCLEOTIDE SEQUENCE [LARGE SCALE GENOMIC DNA]</scope>
    <source>
        <strain evidence="2">SYSU2018</strain>
    </source>
</reference>
<dbReference type="EMBL" id="JABFTP020000062">
    <property type="protein sequence ID" value="KAL3273233.1"/>
    <property type="molecule type" value="Genomic_DNA"/>
</dbReference>